<gene>
    <name evidence="1" type="ORF">NSPZN2_30169</name>
</gene>
<dbReference type="RefSeq" id="WP_213042369.1">
    <property type="nucleotide sequence ID" value="NZ_CAJNBJ010000016.1"/>
</dbReference>
<keyword evidence="2" id="KW-1185">Reference proteome</keyword>
<name>A0ABM8RG16_9BACT</name>
<evidence type="ECO:0000313" key="2">
    <source>
        <dbReference type="Proteomes" id="UP000675880"/>
    </source>
</evidence>
<comment type="caution">
    <text evidence="1">The sequence shown here is derived from an EMBL/GenBank/DDBJ whole genome shotgun (WGS) entry which is preliminary data.</text>
</comment>
<protein>
    <recommendedName>
        <fullName evidence="3">PilZ domain-containing protein</fullName>
    </recommendedName>
</protein>
<dbReference type="EMBL" id="CAJNBJ010000016">
    <property type="protein sequence ID" value="CAE6750981.1"/>
    <property type="molecule type" value="Genomic_DNA"/>
</dbReference>
<proteinExistence type="predicted"/>
<reference evidence="1 2" key="1">
    <citation type="submission" date="2021-02" db="EMBL/GenBank/DDBJ databases">
        <authorList>
            <person name="Han P."/>
        </authorList>
    </citation>
    <scope>NUCLEOTIDE SEQUENCE [LARGE SCALE GENOMIC DNA]</scope>
    <source>
        <strain evidence="1">Candidatus Nitrospira sp. ZN2</strain>
    </source>
</reference>
<evidence type="ECO:0000313" key="1">
    <source>
        <dbReference type="EMBL" id="CAE6750981.1"/>
    </source>
</evidence>
<sequence length="111" mass="11915">MAVGSSPKQNGDKSVAVSVRLKSIGDADQPILANYSQTSLAQGLAYIDFGFLEPGLIAAVTQRAQRGETMPKQVVATRTVRVALPFDAVIRLHQQLQQIVATLQPLKSKLS</sequence>
<organism evidence="1 2">
    <name type="scientific">Nitrospira defluvii</name>
    <dbReference type="NCBI Taxonomy" id="330214"/>
    <lineage>
        <taxon>Bacteria</taxon>
        <taxon>Pseudomonadati</taxon>
        <taxon>Nitrospirota</taxon>
        <taxon>Nitrospiria</taxon>
        <taxon>Nitrospirales</taxon>
        <taxon>Nitrospiraceae</taxon>
        <taxon>Nitrospira</taxon>
    </lineage>
</organism>
<accession>A0ABM8RG16</accession>
<dbReference type="Proteomes" id="UP000675880">
    <property type="component" value="Unassembled WGS sequence"/>
</dbReference>
<evidence type="ECO:0008006" key="3">
    <source>
        <dbReference type="Google" id="ProtNLM"/>
    </source>
</evidence>